<keyword evidence="3" id="KW-1185">Reference proteome</keyword>
<name>A0A136Q8L2_9FIRM</name>
<dbReference type="Proteomes" id="UP000070366">
    <property type="component" value="Unassembled WGS sequence"/>
</dbReference>
<proteinExistence type="predicted"/>
<comment type="caution">
    <text evidence="2">The sequence shown here is derived from an EMBL/GenBank/DDBJ whole genome shotgun (WGS) entry which is preliminary data.</text>
</comment>
<dbReference type="InterPro" id="IPR024455">
    <property type="entry name" value="Phage_capsid"/>
</dbReference>
<protein>
    <recommendedName>
        <fullName evidence="4">Phage capsid family protein</fullName>
    </recommendedName>
</protein>
<dbReference type="AlphaFoldDB" id="A0A136Q8L2"/>
<accession>A0A136Q8L2</accession>
<sequence>MANIVYPNEVLESIVEDILETRLNTRTLMTVDMSLSGAAGMKKVINRYTYTGYVESLSQGEKNTQRGKLEFLPYEYEVGVAQQVWDYHDEEVMKDPGIVNLGVQGMANAMWNDMNQKFFDELRKAEIFQTIESANKIAYDDIVDAIAALDLEDESQLYILCGLNTKAALRKNSLFTGAKQGEIIFTGQIGDISGLPVVYSKKVPADLAYVATKEAVTLFTKKDSEIEQERDKEARKNTIISRKVNLVALTNAKCLCMIGKASATPVLTQSSIAAGNNKTISGTNAAGAVVRVYVNDIPVGYAAVDGTTWTYTIDAVSSGDKVKVSAMTDGKIPAFCAAVTVS</sequence>
<evidence type="ECO:0000313" key="2">
    <source>
        <dbReference type="EMBL" id="KXK67002.1"/>
    </source>
</evidence>
<evidence type="ECO:0000256" key="1">
    <source>
        <dbReference type="ARBA" id="ARBA00004328"/>
    </source>
</evidence>
<dbReference type="EMBL" id="LSZW01000009">
    <property type="protein sequence ID" value="KXK67002.1"/>
    <property type="molecule type" value="Genomic_DNA"/>
</dbReference>
<dbReference type="NCBIfam" id="TIGR01554">
    <property type="entry name" value="major_cap_HK97"/>
    <property type="match status" value="1"/>
</dbReference>
<comment type="subcellular location">
    <subcellularLocation>
        <location evidence="1">Virion</location>
    </subcellularLocation>
</comment>
<evidence type="ECO:0008006" key="4">
    <source>
        <dbReference type="Google" id="ProtNLM"/>
    </source>
</evidence>
<dbReference type="OrthoDB" id="2065410at2"/>
<dbReference type="RefSeq" id="WP_066523681.1">
    <property type="nucleotide sequence ID" value="NZ_CABMOF010000027.1"/>
</dbReference>
<dbReference type="KEGG" id="cmiu:B1H56_12770"/>
<evidence type="ECO:0000313" key="3">
    <source>
        <dbReference type="Proteomes" id="UP000070366"/>
    </source>
</evidence>
<gene>
    <name evidence="2" type="ORF">HMPREF3293_00134</name>
</gene>
<organism evidence="2 3">
    <name type="scientific">Christensenella minuta</name>
    <dbReference type="NCBI Taxonomy" id="626937"/>
    <lineage>
        <taxon>Bacteria</taxon>
        <taxon>Bacillati</taxon>
        <taxon>Bacillota</taxon>
        <taxon>Clostridia</taxon>
        <taxon>Christensenellales</taxon>
        <taxon>Christensenellaceae</taxon>
        <taxon>Christensenella</taxon>
    </lineage>
</organism>
<dbReference type="SUPFAM" id="SSF56563">
    <property type="entry name" value="Major capsid protein gp5"/>
    <property type="match status" value="1"/>
</dbReference>
<reference evidence="2 3" key="1">
    <citation type="submission" date="2016-02" db="EMBL/GenBank/DDBJ databases">
        <authorList>
            <person name="Wen L."/>
            <person name="He K."/>
            <person name="Yang H."/>
        </authorList>
    </citation>
    <scope>NUCLEOTIDE SEQUENCE [LARGE SCALE GENOMIC DNA]</scope>
    <source>
        <strain evidence="2 3">DSM 22607</strain>
    </source>
</reference>